<keyword evidence="2" id="KW-1185">Reference proteome</keyword>
<accession>A0ACD5T8G0</accession>
<dbReference type="Proteomes" id="UP001732700">
    <property type="component" value="Chromosome 1A"/>
</dbReference>
<name>A0ACD5T8G0_AVESA</name>
<dbReference type="EnsemblPlants" id="AVESA.00010b.r2.1AG0009730.1">
    <property type="protein sequence ID" value="AVESA.00010b.r2.1AG0009730.1.CDS"/>
    <property type="gene ID" value="AVESA.00010b.r2.1AG0009730"/>
</dbReference>
<proteinExistence type="predicted"/>
<protein>
    <submittedName>
        <fullName evidence="1">Uncharacterized protein</fullName>
    </submittedName>
</protein>
<reference evidence="1" key="2">
    <citation type="submission" date="2025-09" db="UniProtKB">
        <authorList>
            <consortium name="EnsemblPlants"/>
        </authorList>
    </citation>
    <scope>IDENTIFICATION</scope>
</reference>
<organism evidence="1 2">
    <name type="scientific">Avena sativa</name>
    <name type="common">Oat</name>
    <dbReference type="NCBI Taxonomy" id="4498"/>
    <lineage>
        <taxon>Eukaryota</taxon>
        <taxon>Viridiplantae</taxon>
        <taxon>Streptophyta</taxon>
        <taxon>Embryophyta</taxon>
        <taxon>Tracheophyta</taxon>
        <taxon>Spermatophyta</taxon>
        <taxon>Magnoliopsida</taxon>
        <taxon>Liliopsida</taxon>
        <taxon>Poales</taxon>
        <taxon>Poaceae</taxon>
        <taxon>BOP clade</taxon>
        <taxon>Pooideae</taxon>
        <taxon>Poodae</taxon>
        <taxon>Poeae</taxon>
        <taxon>Poeae Chloroplast Group 1 (Aveneae type)</taxon>
        <taxon>Aveninae</taxon>
        <taxon>Avena</taxon>
    </lineage>
</organism>
<evidence type="ECO:0000313" key="1">
    <source>
        <dbReference type="EnsemblPlants" id="AVESA.00010b.r2.1AG0009730.1.CDS"/>
    </source>
</evidence>
<evidence type="ECO:0000313" key="2">
    <source>
        <dbReference type="Proteomes" id="UP001732700"/>
    </source>
</evidence>
<sequence>MSSGASLGLRTSGSYGSLQQSNGQLALPAPSPPLAARKPAKLSLGGGGAGRGGDRLLLARIWVFASRRQRMLLLLLVAVAVVCYFHFSSLVSKDEVAAPGTQTMPRFSDHIQSLVNGNGLNTTSQTGKQSDISNEKVQSPLRTFPPAIALEHHPCENFSFSPPPVDRKRTGPRPCPVCYMPVEQALALMPRVPTASPILQSLNYLSEDHLVLKESNSGSLFGGYPSLEQRDMSYDIKDSMTIHCGFVRGKIPGLNTGFDVDEADLYEMRKCHGTVVASAIFGNYDIMQQPENISEFSKDTVCFFMFLDEETEAAIMNTTTVDNMKRIGLWRVVVVHNLPYSDARRNGKVPKLLLHRLFPNVRYSLWIDGKLKLVKDPYQLLERFLWRKNVSFAISRHYRRFDVFEEAEANKAGGKYDNASIDNQIEFYKREGLTHYSSAKLPITSDVPEGCVIIRENIPITNLFTCLWFNEVDRFTSRDQISFSTVRDKIRSRVNWTADMFLDCERRDFVVQAYHRELMEQRLAALRSQPPPPPPVVRAQQPRKMLPDNAAKEPGRASATKKSSGKRSRKSSSKRPRRTKGAGGKDPIRL</sequence>
<reference evidence="1" key="1">
    <citation type="submission" date="2021-05" db="EMBL/GenBank/DDBJ databases">
        <authorList>
            <person name="Scholz U."/>
            <person name="Mascher M."/>
            <person name="Fiebig A."/>
        </authorList>
    </citation>
    <scope>NUCLEOTIDE SEQUENCE [LARGE SCALE GENOMIC DNA]</scope>
</reference>